<proteinExistence type="predicted"/>
<dbReference type="EMBL" id="JAPUFD010000021">
    <property type="protein sequence ID" value="MDI1492838.1"/>
    <property type="molecule type" value="Genomic_DNA"/>
</dbReference>
<evidence type="ECO:0000259" key="2">
    <source>
        <dbReference type="Pfam" id="PF01636"/>
    </source>
</evidence>
<protein>
    <recommendedName>
        <fullName evidence="2">Aminoglycoside phosphotransferase domain-containing protein</fullName>
    </recommendedName>
</protein>
<sequence length="506" mass="57198">MTSLPTEKGDSAGSVSESGNSDESDTALFKPIMAVINFTELAATALRLRQEQFAAKAPTSSTNPGDSLTCDIQRPTEFGSSNMVYTMKFSDGVEWIARVPGNGVNSFDDVELIMFKNRILTTGLLRLATSIPIPEIFGFETGTDNPVGVPYTLEDFAQGRKLSDAWIDKDWSSEEKRTRTIRDIAKHMSELHRLEFDKIGCIDFDTDGTNFLKVGPLLSRCYDPEKFEPTFGYASESGPWNDTRSYSLDVCEKSQSAEDKLDLRSGDRKLLSLAIDSIPRSLDHEQAFALGHSDLNYQNIFVNDDGDVTAIIDWDGVCIETRASALARYPSWITRDWDPVMYDYGDDEEGERKEDSPAQLLGYRRAYAASMAELRLPEAKYSTDDTAFSTILEAIGIAASQEMNRPWILMWLLWWAFQGKPPFSLNRFSYEYRRGTADEMVDAAAEAFSKMWHSEELDCAAYQENYLEFQKWIMSYPDSHLMKSEDGQSSLWGENSTTWHHQMLEC</sequence>
<dbReference type="Gene3D" id="3.90.1200.10">
    <property type="match status" value="1"/>
</dbReference>
<evidence type="ECO:0000313" key="4">
    <source>
        <dbReference type="Proteomes" id="UP001161017"/>
    </source>
</evidence>
<gene>
    <name evidence="3" type="ORF">OHK93_004621</name>
</gene>
<dbReference type="InterPro" id="IPR002575">
    <property type="entry name" value="Aminoglycoside_PTrfase"/>
</dbReference>
<dbReference type="InterPro" id="IPR051678">
    <property type="entry name" value="AGP_Transferase"/>
</dbReference>
<keyword evidence="4" id="KW-1185">Reference proteome</keyword>
<reference evidence="3" key="1">
    <citation type="journal article" date="2023" name="Genome Biol. Evol.">
        <title>First Whole Genome Sequence and Flow Cytometry Genome Size Data for the Lichen-Forming Fungus Ramalina farinacea (Ascomycota).</title>
        <authorList>
            <person name="Llewellyn T."/>
            <person name="Mian S."/>
            <person name="Hill R."/>
            <person name="Leitch I.J."/>
            <person name="Gaya E."/>
        </authorList>
    </citation>
    <scope>NUCLEOTIDE SEQUENCE</scope>
    <source>
        <strain evidence="3">LIQ254RAFAR</strain>
    </source>
</reference>
<accession>A0AA43QUG9</accession>
<dbReference type="InterPro" id="IPR011009">
    <property type="entry name" value="Kinase-like_dom_sf"/>
</dbReference>
<feature type="domain" description="Aminoglycoside phosphotransferase" evidence="2">
    <location>
        <begin position="125"/>
        <end position="346"/>
    </location>
</feature>
<comment type="caution">
    <text evidence="3">The sequence shown here is derived from an EMBL/GenBank/DDBJ whole genome shotgun (WGS) entry which is preliminary data.</text>
</comment>
<dbReference type="Proteomes" id="UP001161017">
    <property type="component" value="Unassembled WGS sequence"/>
</dbReference>
<dbReference type="SUPFAM" id="SSF56112">
    <property type="entry name" value="Protein kinase-like (PK-like)"/>
    <property type="match status" value="1"/>
</dbReference>
<feature type="region of interest" description="Disordered" evidence="1">
    <location>
        <begin position="1"/>
        <end position="23"/>
    </location>
</feature>
<evidence type="ECO:0000313" key="3">
    <source>
        <dbReference type="EMBL" id="MDI1492838.1"/>
    </source>
</evidence>
<dbReference type="PANTHER" id="PTHR21310">
    <property type="entry name" value="AMINOGLYCOSIDE PHOSPHOTRANSFERASE-RELATED-RELATED"/>
    <property type="match status" value="1"/>
</dbReference>
<dbReference type="AlphaFoldDB" id="A0AA43QUG9"/>
<organism evidence="3 4">
    <name type="scientific">Ramalina farinacea</name>
    <dbReference type="NCBI Taxonomy" id="258253"/>
    <lineage>
        <taxon>Eukaryota</taxon>
        <taxon>Fungi</taxon>
        <taxon>Dikarya</taxon>
        <taxon>Ascomycota</taxon>
        <taxon>Pezizomycotina</taxon>
        <taxon>Lecanoromycetes</taxon>
        <taxon>OSLEUM clade</taxon>
        <taxon>Lecanoromycetidae</taxon>
        <taxon>Lecanorales</taxon>
        <taxon>Lecanorineae</taxon>
        <taxon>Ramalinaceae</taxon>
        <taxon>Ramalina</taxon>
    </lineage>
</organism>
<evidence type="ECO:0000256" key="1">
    <source>
        <dbReference type="SAM" id="MobiDB-lite"/>
    </source>
</evidence>
<dbReference type="PANTHER" id="PTHR21310:SF51">
    <property type="entry name" value="AMINOGLYCOSIDE PHOSPHOTRANSFERASE DOMAIN-CONTAINING PROTEIN"/>
    <property type="match status" value="1"/>
</dbReference>
<dbReference type="Pfam" id="PF01636">
    <property type="entry name" value="APH"/>
    <property type="match status" value="1"/>
</dbReference>
<name>A0AA43QUG9_9LECA</name>